<evidence type="ECO:0000256" key="1">
    <source>
        <dbReference type="ARBA" id="ARBA00022729"/>
    </source>
</evidence>
<evidence type="ECO:0000256" key="2">
    <source>
        <dbReference type="ARBA" id="ARBA00022737"/>
    </source>
</evidence>
<keyword evidence="3" id="KW-0106">Calcium</keyword>
<accession>A0AA35XC48</accession>
<dbReference type="GO" id="GO:0016020">
    <property type="term" value="C:membrane"/>
    <property type="evidence" value="ECO:0007669"/>
    <property type="project" value="InterPro"/>
</dbReference>
<dbReference type="InterPro" id="IPR038081">
    <property type="entry name" value="CalX-like_sf"/>
</dbReference>
<comment type="caution">
    <text evidence="5">The sequence shown here is derived from an EMBL/GenBank/DDBJ whole genome shotgun (WGS) entry which is preliminary data.</text>
</comment>
<dbReference type="AlphaFoldDB" id="A0AA35XC48"/>
<name>A0AA35XC48_GEOBA</name>
<feature type="non-terminal residue" evidence="5">
    <location>
        <position position="297"/>
    </location>
</feature>
<reference evidence="5" key="1">
    <citation type="submission" date="2023-03" db="EMBL/GenBank/DDBJ databases">
        <authorList>
            <person name="Steffen K."/>
            <person name="Cardenas P."/>
        </authorList>
    </citation>
    <scope>NUCLEOTIDE SEQUENCE</scope>
</reference>
<evidence type="ECO:0000256" key="3">
    <source>
        <dbReference type="ARBA" id="ARBA00022837"/>
    </source>
</evidence>
<sequence length="297" mass="33122">MTISMRWTRSSFLLLRLEQMFQLDQGCFLLAAERTECFGRHGATRIIIKDNDPMIIGFTQRSRTVPESSGAATDLYPIDIQVASVRVSERLHGITIRHNEQLSTAVVGPLIGENIISDALFGLRNLHRDPLQLLFDLNPGQTTLQRVSAFIVQDFRIEPEECFTLQLYFYATPGAREPLVTCNAGDSSTNFFCEHTVCIEDDDELFMVGFVQTTYTVLENAGSVEVCVQLTRPVTDILEETVRVSVVDYSSSVYIPAGAALATPDSPNFLGLYSMAQGTDYAQQTRVYNSIDDHLIS</sequence>
<keyword evidence="6" id="KW-1185">Reference proteome</keyword>
<organism evidence="5 6">
    <name type="scientific">Geodia barretti</name>
    <name type="common">Barrett's horny sponge</name>
    <dbReference type="NCBI Taxonomy" id="519541"/>
    <lineage>
        <taxon>Eukaryota</taxon>
        <taxon>Metazoa</taxon>
        <taxon>Porifera</taxon>
        <taxon>Demospongiae</taxon>
        <taxon>Heteroscleromorpha</taxon>
        <taxon>Tetractinellida</taxon>
        <taxon>Astrophorina</taxon>
        <taxon>Geodiidae</taxon>
        <taxon>Geodia</taxon>
    </lineage>
</organism>
<evidence type="ECO:0000313" key="6">
    <source>
        <dbReference type="Proteomes" id="UP001174909"/>
    </source>
</evidence>
<proteinExistence type="predicted"/>
<keyword evidence="1" id="KW-0732">Signal</keyword>
<evidence type="ECO:0000313" key="5">
    <source>
        <dbReference type="EMBL" id="CAI8053258.1"/>
    </source>
</evidence>
<gene>
    <name evidence="5" type="ORF">GBAR_LOCUS29128</name>
</gene>
<evidence type="ECO:0000259" key="4">
    <source>
        <dbReference type="Pfam" id="PF03160"/>
    </source>
</evidence>
<feature type="domain" description="Calx-beta" evidence="4">
    <location>
        <begin position="201"/>
        <end position="235"/>
    </location>
</feature>
<protein>
    <recommendedName>
        <fullName evidence="4">Calx-beta domain-containing protein</fullName>
    </recommendedName>
</protein>
<dbReference type="GO" id="GO:0007154">
    <property type="term" value="P:cell communication"/>
    <property type="evidence" value="ECO:0007669"/>
    <property type="project" value="InterPro"/>
</dbReference>
<keyword evidence="2" id="KW-0677">Repeat</keyword>
<dbReference type="Pfam" id="PF03160">
    <property type="entry name" value="Calx-beta"/>
    <property type="match status" value="1"/>
</dbReference>
<dbReference type="EMBL" id="CASHTH010004081">
    <property type="protein sequence ID" value="CAI8053258.1"/>
    <property type="molecule type" value="Genomic_DNA"/>
</dbReference>
<dbReference type="SUPFAM" id="SSF141072">
    <property type="entry name" value="CalX-like"/>
    <property type="match status" value="1"/>
</dbReference>
<dbReference type="InterPro" id="IPR003644">
    <property type="entry name" value="Calx_beta"/>
</dbReference>
<dbReference type="Proteomes" id="UP001174909">
    <property type="component" value="Unassembled WGS sequence"/>
</dbReference>